<evidence type="ECO:0000259" key="6">
    <source>
        <dbReference type="PROSITE" id="PS51294"/>
    </source>
</evidence>
<comment type="subcellular location">
    <subcellularLocation>
        <location evidence="1">Nucleus</location>
    </subcellularLocation>
</comment>
<dbReference type="GO" id="GO:0005634">
    <property type="term" value="C:nucleus"/>
    <property type="evidence" value="ECO:0007669"/>
    <property type="project" value="UniProtKB-SubCell"/>
</dbReference>
<dbReference type="GO" id="GO:0000976">
    <property type="term" value="F:transcription cis-regulatory region binding"/>
    <property type="evidence" value="ECO:0007669"/>
    <property type="project" value="UniProtKB-ARBA"/>
</dbReference>
<evidence type="ECO:0000313" key="8">
    <source>
        <dbReference type="RefSeq" id="XP_009803902.1"/>
    </source>
</evidence>
<dbReference type="SMART" id="SM00717">
    <property type="entry name" value="SANT"/>
    <property type="match status" value="2"/>
</dbReference>
<dbReference type="FunFam" id="1.10.10.60:FF:000349">
    <property type="entry name" value="Transcription factor MYB39"/>
    <property type="match status" value="1"/>
</dbReference>
<dbReference type="PROSITE" id="PS50090">
    <property type="entry name" value="MYB_LIKE"/>
    <property type="match status" value="2"/>
</dbReference>
<name>A0A1U7YIH1_NICSY</name>
<dbReference type="PANTHER" id="PTHR47994:SF5">
    <property type="entry name" value="F14D16.11-RELATED"/>
    <property type="match status" value="1"/>
</dbReference>
<dbReference type="PANTHER" id="PTHR47994">
    <property type="entry name" value="F14D16.11-RELATED"/>
    <property type="match status" value="1"/>
</dbReference>
<evidence type="ECO:0000256" key="4">
    <source>
        <dbReference type="ARBA" id="ARBA00023242"/>
    </source>
</evidence>
<keyword evidence="7" id="KW-1185">Reference proteome</keyword>
<dbReference type="InterPro" id="IPR017930">
    <property type="entry name" value="Myb_dom"/>
</dbReference>
<evidence type="ECO:0000313" key="7">
    <source>
        <dbReference type="Proteomes" id="UP000189701"/>
    </source>
</evidence>
<evidence type="ECO:0000256" key="2">
    <source>
        <dbReference type="ARBA" id="ARBA00022737"/>
    </source>
</evidence>
<protein>
    <submittedName>
        <fullName evidence="8">LOW QUALITY PROTEIN: transcription factor MYB39-like</fullName>
    </submittedName>
</protein>
<dbReference type="InterPro" id="IPR009057">
    <property type="entry name" value="Homeodomain-like_sf"/>
</dbReference>
<dbReference type="PROSITE" id="PS51294">
    <property type="entry name" value="HTH_MYB"/>
    <property type="match status" value="2"/>
</dbReference>
<reference evidence="7" key="1">
    <citation type="journal article" date="2013" name="Genome Biol.">
        <title>Reference genomes and transcriptomes of Nicotiana sylvestris and Nicotiana tomentosiformis.</title>
        <authorList>
            <person name="Sierro N."/>
            <person name="Battey J.N."/>
            <person name="Ouadi S."/>
            <person name="Bovet L."/>
            <person name="Goepfert S."/>
            <person name="Bakaher N."/>
            <person name="Peitsch M.C."/>
            <person name="Ivanov N.V."/>
        </authorList>
    </citation>
    <scope>NUCLEOTIDE SEQUENCE [LARGE SCALE GENOMIC DNA]</scope>
</reference>
<keyword evidence="4" id="KW-0539">Nucleus</keyword>
<feature type="domain" description="HTH myb-type" evidence="6">
    <location>
        <begin position="67"/>
        <end position="117"/>
    </location>
</feature>
<accession>A0A1U7YIH1</accession>
<dbReference type="Pfam" id="PF00249">
    <property type="entry name" value="Myb_DNA-binding"/>
    <property type="match status" value="2"/>
</dbReference>
<feature type="domain" description="HTH myb-type" evidence="6">
    <location>
        <begin position="10"/>
        <end position="66"/>
    </location>
</feature>
<feature type="domain" description="Myb-like" evidence="5">
    <location>
        <begin position="10"/>
        <end position="62"/>
    </location>
</feature>
<sequence length="278" mass="31770">MGRYPCCKLDNDLKKGPWTAEEDEKLMEYIQENGHGNWQLVHKRAGLNRCGKSCRLRWTNYLRLDIKRGGFSEEEEQMIINFHSVLGNKWSRIASHLPGRTDNEIKNFWNTHLKKKLLKSGIDPVTHQPITDPTLLLSLCNLINPLESALRLQSEAELTEMAKIHLIQNIIQVLNTPPFQTFQENLPMQQLYNNVSPYDILTNVTSNIDGPSPNSNSLDGFGKVFNVDSDYSLPSLVPATHEKSPFDQNIDVPSYGFLDAWEKGLDDEANNFFWQGII</sequence>
<dbReference type="SUPFAM" id="SSF46689">
    <property type="entry name" value="Homeodomain-like"/>
    <property type="match status" value="1"/>
</dbReference>
<dbReference type="InterPro" id="IPR001005">
    <property type="entry name" value="SANT/Myb"/>
</dbReference>
<feature type="domain" description="Myb-like" evidence="5">
    <location>
        <begin position="63"/>
        <end position="113"/>
    </location>
</feature>
<proteinExistence type="predicted"/>
<dbReference type="Gene3D" id="1.10.10.60">
    <property type="entry name" value="Homeodomain-like"/>
    <property type="match status" value="2"/>
</dbReference>
<reference evidence="8" key="2">
    <citation type="submission" date="2025-08" db="UniProtKB">
        <authorList>
            <consortium name="RefSeq"/>
        </authorList>
    </citation>
    <scope>IDENTIFICATION</scope>
    <source>
        <tissue evidence="8">Leaf</tissue>
    </source>
</reference>
<dbReference type="FunFam" id="1.10.10.60:FF:000001">
    <property type="entry name" value="MYB-related transcription factor"/>
    <property type="match status" value="1"/>
</dbReference>
<dbReference type="RefSeq" id="XP_009803902.1">
    <property type="nucleotide sequence ID" value="XM_009805600.1"/>
</dbReference>
<organism evidence="7 8">
    <name type="scientific">Nicotiana sylvestris</name>
    <name type="common">Wood tobacco</name>
    <name type="synonym">South American tobacco</name>
    <dbReference type="NCBI Taxonomy" id="4096"/>
    <lineage>
        <taxon>Eukaryota</taxon>
        <taxon>Viridiplantae</taxon>
        <taxon>Streptophyta</taxon>
        <taxon>Embryophyta</taxon>
        <taxon>Tracheophyta</taxon>
        <taxon>Spermatophyta</taxon>
        <taxon>Magnoliopsida</taxon>
        <taxon>eudicotyledons</taxon>
        <taxon>Gunneridae</taxon>
        <taxon>Pentapetalae</taxon>
        <taxon>asterids</taxon>
        <taxon>lamiids</taxon>
        <taxon>Solanales</taxon>
        <taxon>Solanaceae</taxon>
        <taxon>Nicotianoideae</taxon>
        <taxon>Nicotianeae</taxon>
        <taxon>Nicotiana</taxon>
    </lineage>
</organism>
<keyword evidence="3" id="KW-0238">DNA-binding</keyword>
<evidence type="ECO:0000259" key="5">
    <source>
        <dbReference type="PROSITE" id="PS50090"/>
    </source>
</evidence>
<dbReference type="GO" id="GO:0010597">
    <property type="term" value="P:green leaf volatile biosynthetic process"/>
    <property type="evidence" value="ECO:0007669"/>
    <property type="project" value="UniProtKB-ARBA"/>
</dbReference>
<dbReference type="Proteomes" id="UP000189701">
    <property type="component" value="Unplaced"/>
</dbReference>
<dbReference type="InterPro" id="IPR015495">
    <property type="entry name" value="Myb_TF_plants"/>
</dbReference>
<gene>
    <name evidence="8" type="primary">LOC104249217</name>
</gene>
<dbReference type="AlphaFoldDB" id="A0A1U7YIH1"/>
<dbReference type="eggNOG" id="KOG0048">
    <property type="taxonomic scope" value="Eukaryota"/>
</dbReference>
<dbReference type="OrthoDB" id="2143914at2759"/>
<evidence type="ECO:0000256" key="3">
    <source>
        <dbReference type="ARBA" id="ARBA00023125"/>
    </source>
</evidence>
<dbReference type="CDD" id="cd00167">
    <property type="entry name" value="SANT"/>
    <property type="match status" value="2"/>
</dbReference>
<evidence type="ECO:0000256" key="1">
    <source>
        <dbReference type="ARBA" id="ARBA00004123"/>
    </source>
</evidence>
<keyword evidence="2" id="KW-0677">Repeat</keyword>